<evidence type="ECO:0000256" key="8">
    <source>
        <dbReference type="ARBA" id="ARBA00037071"/>
    </source>
</evidence>
<name>A0A927F6F5_9BACT</name>
<dbReference type="InterPro" id="IPR046357">
    <property type="entry name" value="PPIase_dom_sf"/>
</dbReference>
<evidence type="ECO:0000256" key="4">
    <source>
        <dbReference type="ARBA" id="ARBA00022490"/>
    </source>
</evidence>
<evidence type="ECO:0000256" key="3">
    <source>
        <dbReference type="ARBA" id="ARBA00006577"/>
    </source>
</evidence>
<comment type="subcellular location">
    <subcellularLocation>
        <location evidence="2">Cytoplasm</location>
    </subcellularLocation>
</comment>
<evidence type="ECO:0000256" key="7">
    <source>
        <dbReference type="ARBA" id="ARBA00023235"/>
    </source>
</evidence>
<evidence type="ECO:0000256" key="9">
    <source>
        <dbReference type="PROSITE-ProRule" id="PRU00277"/>
    </source>
</evidence>
<dbReference type="GO" id="GO:0003755">
    <property type="term" value="F:peptidyl-prolyl cis-trans isomerase activity"/>
    <property type="evidence" value="ECO:0007669"/>
    <property type="project" value="UniProtKB-UniRule"/>
</dbReference>
<dbReference type="Proteomes" id="UP000622317">
    <property type="component" value="Unassembled WGS sequence"/>
</dbReference>
<dbReference type="AlphaFoldDB" id="A0A927F6F5"/>
<dbReference type="GO" id="GO:0042026">
    <property type="term" value="P:protein refolding"/>
    <property type="evidence" value="ECO:0007669"/>
    <property type="project" value="UniProtKB-ARBA"/>
</dbReference>
<reference evidence="12" key="1">
    <citation type="submission" date="2020-09" db="EMBL/GenBank/DDBJ databases">
        <title>Pelagicoccus enzymogenes sp. nov. with an EPS production, isolated from marine sediment.</title>
        <authorList>
            <person name="Feng X."/>
        </authorList>
    </citation>
    <scope>NUCLEOTIDE SEQUENCE</scope>
    <source>
        <strain evidence="12">NFK12</strain>
    </source>
</reference>
<comment type="similarity">
    <text evidence="3 10">Belongs to the FKBP-type PPIase family.</text>
</comment>
<dbReference type="RefSeq" id="WP_191616421.1">
    <property type="nucleotide sequence ID" value="NZ_JACYFG010000007.1"/>
</dbReference>
<evidence type="ECO:0000259" key="11">
    <source>
        <dbReference type="PROSITE" id="PS50059"/>
    </source>
</evidence>
<dbReference type="PANTHER" id="PTHR47861:SF3">
    <property type="entry name" value="FKBP-TYPE PEPTIDYL-PROLYL CIS-TRANS ISOMERASE SLYD"/>
    <property type="match status" value="1"/>
</dbReference>
<keyword evidence="7 9" id="KW-0413">Isomerase</keyword>
<dbReference type="EMBL" id="JACYFG010000007">
    <property type="protein sequence ID" value="MBD5779288.1"/>
    <property type="molecule type" value="Genomic_DNA"/>
</dbReference>
<dbReference type="PANTHER" id="PTHR47861">
    <property type="entry name" value="FKBP-TYPE PEPTIDYL-PROLYL CIS-TRANS ISOMERASE SLYD"/>
    <property type="match status" value="1"/>
</dbReference>
<keyword evidence="6" id="KW-0143">Chaperone</keyword>
<dbReference type="GO" id="GO:0005737">
    <property type="term" value="C:cytoplasm"/>
    <property type="evidence" value="ECO:0007669"/>
    <property type="project" value="UniProtKB-SubCell"/>
</dbReference>
<dbReference type="PROSITE" id="PS50059">
    <property type="entry name" value="FKBP_PPIASE"/>
    <property type="match status" value="1"/>
</dbReference>
<proteinExistence type="inferred from homology"/>
<evidence type="ECO:0000256" key="2">
    <source>
        <dbReference type="ARBA" id="ARBA00004496"/>
    </source>
</evidence>
<sequence>MSTQQVISFNYTLRNKAGEVLDQSPEGRPLEFLSGVGQIIEGLEESLLKMEEGKSEEVIVRPEKGYGFRDESQIDTINISQLPVDQVKVGDYFQAGQDRHAPIVRVVKVEGDQVTLDANHPLAGEDLVFSVDLVGKRDATEEELAHGHAHSAGGCCGGGGGGGCGCSSEESARAAADEGECCGGGHGHAHDHEHGKGGCGCSH</sequence>
<dbReference type="Gene3D" id="3.10.50.40">
    <property type="match status" value="1"/>
</dbReference>
<evidence type="ECO:0000256" key="10">
    <source>
        <dbReference type="RuleBase" id="RU003915"/>
    </source>
</evidence>
<dbReference type="SUPFAM" id="SSF54534">
    <property type="entry name" value="FKBP-like"/>
    <property type="match status" value="1"/>
</dbReference>
<evidence type="ECO:0000313" key="13">
    <source>
        <dbReference type="Proteomes" id="UP000622317"/>
    </source>
</evidence>
<comment type="function">
    <text evidence="8">Also involved in hydrogenase metallocenter assembly, probably by participating in the nickel insertion step. This function in hydrogenase biosynthesis requires chaperone activity and the presence of the metal-binding domain, but not PPIase activity.</text>
</comment>
<comment type="catalytic activity">
    <reaction evidence="1 9 10">
        <text>[protein]-peptidylproline (omega=180) = [protein]-peptidylproline (omega=0)</text>
        <dbReference type="Rhea" id="RHEA:16237"/>
        <dbReference type="Rhea" id="RHEA-COMP:10747"/>
        <dbReference type="Rhea" id="RHEA-COMP:10748"/>
        <dbReference type="ChEBI" id="CHEBI:83833"/>
        <dbReference type="ChEBI" id="CHEBI:83834"/>
        <dbReference type="EC" id="5.2.1.8"/>
    </reaction>
</comment>
<dbReference type="Pfam" id="PF00254">
    <property type="entry name" value="FKBP_C"/>
    <property type="match status" value="1"/>
</dbReference>
<comment type="caution">
    <text evidence="12">The sequence shown here is derived from an EMBL/GenBank/DDBJ whole genome shotgun (WGS) entry which is preliminary data.</text>
</comment>
<keyword evidence="13" id="KW-1185">Reference proteome</keyword>
<evidence type="ECO:0000256" key="1">
    <source>
        <dbReference type="ARBA" id="ARBA00000971"/>
    </source>
</evidence>
<gene>
    <name evidence="12" type="ORF">IEN85_07265</name>
</gene>
<keyword evidence="5 9" id="KW-0697">Rotamase</keyword>
<dbReference type="EC" id="5.2.1.8" evidence="10"/>
<evidence type="ECO:0000256" key="6">
    <source>
        <dbReference type="ARBA" id="ARBA00023186"/>
    </source>
</evidence>
<evidence type="ECO:0000313" key="12">
    <source>
        <dbReference type="EMBL" id="MBD5779288.1"/>
    </source>
</evidence>
<keyword evidence="4" id="KW-0963">Cytoplasm</keyword>
<accession>A0A927F6F5</accession>
<evidence type="ECO:0000256" key="5">
    <source>
        <dbReference type="ARBA" id="ARBA00023110"/>
    </source>
</evidence>
<protein>
    <recommendedName>
        <fullName evidence="10">Peptidyl-prolyl cis-trans isomerase</fullName>
        <ecNumber evidence="10">5.2.1.8</ecNumber>
    </recommendedName>
</protein>
<dbReference type="InterPro" id="IPR001179">
    <property type="entry name" value="PPIase_FKBP_dom"/>
</dbReference>
<organism evidence="12 13">
    <name type="scientific">Pelagicoccus enzymogenes</name>
    <dbReference type="NCBI Taxonomy" id="2773457"/>
    <lineage>
        <taxon>Bacteria</taxon>
        <taxon>Pseudomonadati</taxon>
        <taxon>Verrucomicrobiota</taxon>
        <taxon>Opitutia</taxon>
        <taxon>Puniceicoccales</taxon>
        <taxon>Pelagicoccaceae</taxon>
        <taxon>Pelagicoccus</taxon>
    </lineage>
</organism>
<feature type="domain" description="PPIase FKBP-type" evidence="11">
    <location>
        <begin position="4"/>
        <end position="83"/>
    </location>
</feature>